<keyword evidence="2 6" id="KW-0689">Ribosomal protein</keyword>
<evidence type="ECO:0000256" key="1">
    <source>
        <dbReference type="ARBA" id="ARBA00009512"/>
    </source>
</evidence>
<dbReference type="InterPro" id="IPR035980">
    <property type="entry name" value="Ribosomal_bS6_sf"/>
</dbReference>
<evidence type="ECO:0000256" key="3">
    <source>
        <dbReference type="ARBA" id="ARBA00023274"/>
    </source>
</evidence>
<dbReference type="InterPro" id="IPR014717">
    <property type="entry name" value="Transl_elong_EF1B/ribsomal_bS6"/>
</dbReference>
<keyword evidence="3 6" id="KW-0687">Ribonucleoprotein</keyword>
<reference evidence="7 8" key="1">
    <citation type="journal article" date="2013" name="Environ. Microbiol.">
        <title>The nutrient supplying capabilities of Uzinura, an endosymbiont of armoured scale insects.</title>
        <authorList>
            <person name="Sabree Z.L."/>
            <person name="Huang C.Y."/>
            <person name="Okusu A."/>
            <person name="Moran N.A."/>
            <person name="Normark B.B."/>
        </authorList>
    </citation>
    <scope>NUCLEOTIDE SEQUENCE [LARGE SCALE GENOMIC DNA]</scope>
    <source>
        <strain evidence="7 8">ASNER</strain>
    </source>
</reference>
<dbReference type="OrthoDB" id="9812702at2"/>
<dbReference type="GO" id="GO:0005840">
    <property type="term" value="C:ribosome"/>
    <property type="evidence" value="ECO:0007669"/>
    <property type="project" value="UniProtKB-KW"/>
</dbReference>
<keyword evidence="8" id="KW-1185">Reference proteome</keyword>
<dbReference type="SUPFAM" id="SSF54995">
    <property type="entry name" value="Ribosomal protein S6"/>
    <property type="match status" value="1"/>
</dbReference>
<dbReference type="KEGG" id="udi:ASNER_262"/>
<dbReference type="Gene3D" id="3.30.70.60">
    <property type="match status" value="1"/>
</dbReference>
<dbReference type="AlphaFoldDB" id="L7VJW5"/>
<keyword evidence="6" id="KW-0699">rRNA-binding</keyword>
<dbReference type="InterPro" id="IPR000529">
    <property type="entry name" value="Ribosomal_bS6"/>
</dbReference>
<dbReference type="GO" id="GO:0070181">
    <property type="term" value="F:small ribosomal subunit rRNA binding"/>
    <property type="evidence" value="ECO:0007669"/>
    <property type="project" value="TreeGrafter"/>
</dbReference>
<dbReference type="GO" id="GO:0005737">
    <property type="term" value="C:cytoplasm"/>
    <property type="evidence" value="ECO:0007669"/>
    <property type="project" value="UniProtKB-ARBA"/>
</dbReference>
<dbReference type="PANTHER" id="PTHR21011">
    <property type="entry name" value="MITOCHONDRIAL 28S RIBOSOMAL PROTEIN S6"/>
    <property type="match status" value="1"/>
</dbReference>
<dbReference type="InterPro" id="IPR020814">
    <property type="entry name" value="Ribosomal_S6_plastid/chlpt"/>
</dbReference>
<dbReference type="EMBL" id="CP003263">
    <property type="protein sequence ID" value="AGC67012.1"/>
    <property type="molecule type" value="Genomic_DNA"/>
</dbReference>
<dbReference type="PATRIC" id="fig|1133592.3.peg.244"/>
<evidence type="ECO:0000313" key="7">
    <source>
        <dbReference type="EMBL" id="AGC67012.1"/>
    </source>
</evidence>
<evidence type="ECO:0000256" key="6">
    <source>
        <dbReference type="HAMAP-Rule" id="MF_00360"/>
    </source>
</evidence>
<dbReference type="PANTHER" id="PTHR21011:SF1">
    <property type="entry name" value="SMALL RIBOSOMAL SUBUNIT PROTEIN BS6M"/>
    <property type="match status" value="1"/>
</dbReference>
<dbReference type="Proteomes" id="UP000011174">
    <property type="component" value="Chromosome"/>
</dbReference>
<dbReference type="Pfam" id="PF01250">
    <property type="entry name" value="Ribosomal_S6"/>
    <property type="match status" value="1"/>
</dbReference>
<protein>
    <recommendedName>
        <fullName evidence="5 6">Small ribosomal subunit protein bS6</fullName>
    </recommendedName>
</protein>
<comment type="function">
    <text evidence="4 6">Binds together with bS18 to 16S ribosomal RNA.</text>
</comment>
<dbReference type="HAMAP" id="MF_00360">
    <property type="entry name" value="Ribosomal_bS6"/>
    <property type="match status" value="1"/>
</dbReference>
<dbReference type="HOGENOM" id="CLU_113441_4_3_10"/>
<evidence type="ECO:0000256" key="4">
    <source>
        <dbReference type="ARBA" id="ARBA00035104"/>
    </source>
</evidence>
<organism evidence="7 8">
    <name type="scientific">Candidatus Uzinura diaspidicola str. ASNER</name>
    <dbReference type="NCBI Taxonomy" id="1133592"/>
    <lineage>
        <taxon>Bacteria</taxon>
        <taxon>Pseudomonadati</taxon>
        <taxon>Bacteroidota</taxon>
        <taxon>Flavobacteriia</taxon>
        <taxon>Flavobacteriales</taxon>
        <taxon>Candidatus Uzinura</taxon>
    </lineage>
</organism>
<sequence length="126" mass="15137">MKRHYETVFILTPVLSQIKVEETVEKIQNFLKEKNAMVEYHESWGLKKLAYSINNKTTGYYELIQFQIDYTKASKNKNIISDLDLNFKRDEKVIRFLTVKLDKYALVYAKNRIQKIKSFKIDNYDR</sequence>
<dbReference type="GO" id="GO:0006412">
    <property type="term" value="P:translation"/>
    <property type="evidence" value="ECO:0007669"/>
    <property type="project" value="UniProtKB-UniRule"/>
</dbReference>
<dbReference type="NCBIfam" id="TIGR00166">
    <property type="entry name" value="S6"/>
    <property type="match status" value="1"/>
</dbReference>
<evidence type="ECO:0000256" key="2">
    <source>
        <dbReference type="ARBA" id="ARBA00022980"/>
    </source>
</evidence>
<dbReference type="GO" id="GO:1990904">
    <property type="term" value="C:ribonucleoprotein complex"/>
    <property type="evidence" value="ECO:0007669"/>
    <property type="project" value="UniProtKB-KW"/>
</dbReference>
<dbReference type="GO" id="GO:0003735">
    <property type="term" value="F:structural constituent of ribosome"/>
    <property type="evidence" value="ECO:0007669"/>
    <property type="project" value="InterPro"/>
</dbReference>
<accession>L7VJW5</accession>
<proteinExistence type="inferred from homology"/>
<dbReference type="STRING" id="1133592.ASNER_262"/>
<gene>
    <name evidence="6 7" type="primary">rpsF</name>
    <name evidence="7" type="ORF">ASNER_262</name>
</gene>
<evidence type="ECO:0000256" key="5">
    <source>
        <dbReference type="ARBA" id="ARBA00035294"/>
    </source>
</evidence>
<dbReference type="CDD" id="cd00473">
    <property type="entry name" value="bS6"/>
    <property type="match status" value="1"/>
</dbReference>
<keyword evidence="6" id="KW-0694">RNA-binding</keyword>
<name>L7VJW5_9FLAO</name>
<comment type="similarity">
    <text evidence="1 6">Belongs to the bacterial ribosomal protein bS6 family.</text>
</comment>
<evidence type="ECO:0000313" key="8">
    <source>
        <dbReference type="Proteomes" id="UP000011174"/>
    </source>
</evidence>